<sequence length="292" mass="32738">MAPGGTLTDVARLVVSFIDGIVPEDESAMFTTHVHFLRVVLIFVGNVDPTLGDPSRAAITLGQFGEALLSQDIIRALISALCSLSNTTVPPTVDGLHKCLNMLAMIFITPSGYHALPAALDDGLLRALVMCAQCSFAHEIHDQFKVYFIGLFRSSLVHYRFLSALDMALDETTELINTRAFKRCGIYKMWEEWLSVVDERLKVLHEFDSQRDLRMKACDNLKCSTIDDKTAFRRCSGCRSFYYCSIECQTVDWRSGGHREACKSYGKLFLSEKNEDDFGPRQRSFFTLASAT</sequence>
<protein>
    <recommendedName>
        <fullName evidence="5">MYND-type domain-containing protein</fullName>
    </recommendedName>
</protein>
<dbReference type="SUPFAM" id="SSF144232">
    <property type="entry name" value="HIT/MYND zinc finger-like"/>
    <property type="match status" value="1"/>
</dbReference>
<keyword evidence="7" id="KW-1185">Reference proteome</keyword>
<evidence type="ECO:0000259" key="5">
    <source>
        <dbReference type="PROSITE" id="PS50865"/>
    </source>
</evidence>
<dbReference type="Gene3D" id="6.10.140.2220">
    <property type="match status" value="1"/>
</dbReference>
<keyword evidence="1" id="KW-0479">Metal-binding</keyword>
<evidence type="ECO:0000256" key="3">
    <source>
        <dbReference type="ARBA" id="ARBA00022833"/>
    </source>
</evidence>
<accession>A0A8H7CP69</accession>
<evidence type="ECO:0000256" key="2">
    <source>
        <dbReference type="ARBA" id="ARBA00022771"/>
    </source>
</evidence>
<comment type="caution">
    <text evidence="6">The sequence shown here is derived from an EMBL/GenBank/DDBJ whole genome shotgun (WGS) entry which is preliminary data.</text>
</comment>
<dbReference type="GO" id="GO:0008270">
    <property type="term" value="F:zinc ion binding"/>
    <property type="evidence" value="ECO:0007669"/>
    <property type="project" value="UniProtKB-KW"/>
</dbReference>
<feature type="domain" description="MYND-type" evidence="5">
    <location>
        <begin position="220"/>
        <end position="262"/>
    </location>
</feature>
<dbReference type="Pfam" id="PF01753">
    <property type="entry name" value="zf-MYND"/>
    <property type="match status" value="1"/>
</dbReference>
<reference evidence="6" key="1">
    <citation type="submission" date="2020-05" db="EMBL/GenBank/DDBJ databases">
        <title>Mycena genomes resolve the evolution of fungal bioluminescence.</title>
        <authorList>
            <person name="Tsai I.J."/>
        </authorList>
    </citation>
    <scope>NUCLEOTIDE SEQUENCE</scope>
    <source>
        <strain evidence="6">CCC161011</strain>
    </source>
</reference>
<gene>
    <name evidence="6" type="ORF">MVEN_01834000</name>
</gene>
<evidence type="ECO:0000313" key="6">
    <source>
        <dbReference type="EMBL" id="KAF7342448.1"/>
    </source>
</evidence>
<evidence type="ECO:0000256" key="1">
    <source>
        <dbReference type="ARBA" id="ARBA00022723"/>
    </source>
</evidence>
<organism evidence="6 7">
    <name type="scientific">Mycena venus</name>
    <dbReference type="NCBI Taxonomy" id="2733690"/>
    <lineage>
        <taxon>Eukaryota</taxon>
        <taxon>Fungi</taxon>
        <taxon>Dikarya</taxon>
        <taxon>Basidiomycota</taxon>
        <taxon>Agaricomycotina</taxon>
        <taxon>Agaricomycetes</taxon>
        <taxon>Agaricomycetidae</taxon>
        <taxon>Agaricales</taxon>
        <taxon>Marasmiineae</taxon>
        <taxon>Mycenaceae</taxon>
        <taxon>Mycena</taxon>
    </lineage>
</organism>
<dbReference type="Proteomes" id="UP000620124">
    <property type="component" value="Unassembled WGS sequence"/>
</dbReference>
<name>A0A8H7CP69_9AGAR</name>
<keyword evidence="3" id="KW-0862">Zinc</keyword>
<dbReference type="OrthoDB" id="3030244at2759"/>
<dbReference type="PROSITE" id="PS50865">
    <property type="entry name" value="ZF_MYND_2"/>
    <property type="match status" value="1"/>
</dbReference>
<evidence type="ECO:0000313" key="7">
    <source>
        <dbReference type="Proteomes" id="UP000620124"/>
    </source>
</evidence>
<proteinExistence type="predicted"/>
<keyword evidence="2 4" id="KW-0863">Zinc-finger</keyword>
<dbReference type="EMBL" id="JACAZI010000017">
    <property type="protein sequence ID" value="KAF7342448.1"/>
    <property type="molecule type" value="Genomic_DNA"/>
</dbReference>
<evidence type="ECO:0000256" key="4">
    <source>
        <dbReference type="PROSITE-ProRule" id="PRU00134"/>
    </source>
</evidence>
<dbReference type="InterPro" id="IPR002893">
    <property type="entry name" value="Znf_MYND"/>
</dbReference>
<dbReference type="AlphaFoldDB" id="A0A8H7CP69"/>